<dbReference type="Proteomes" id="UP000683360">
    <property type="component" value="Unassembled WGS sequence"/>
</dbReference>
<reference evidence="5" key="1">
    <citation type="submission" date="2021-03" db="EMBL/GenBank/DDBJ databases">
        <authorList>
            <person name="Bekaert M."/>
        </authorList>
    </citation>
    <scope>NUCLEOTIDE SEQUENCE</scope>
</reference>
<dbReference type="AlphaFoldDB" id="A0A8S3R8P8"/>
<name>A0A8S3R8P8_MYTED</name>
<evidence type="ECO:0000313" key="6">
    <source>
        <dbReference type="Proteomes" id="UP000683360"/>
    </source>
</evidence>
<dbReference type="Gene3D" id="3.30.460.90">
    <property type="match status" value="2"/>
</dbReference>
<dbReference type="SMART" id="SM01265">
    <property type="entry name" value="Mab-21"/>
    <property type="match status" value="1"/>
</dbReference>
<evidence type="ECO:0000259" key="4">
    <source>
        <dbReference type="Pfam" id="PF03281"/>
    </source>
</evidence>
<dbReference type="OrthoDB" id="6139340at2759"/>
<evidence type="ECO:0000256" key="2">
    <source>
        <dbReference type="ARBA" id="ARBA00022741"/>
    </source>
</evidence>
<accession>A0A8S3R8P8</accession>
<organism evidence="5 6">
    <name type="scientific">Mytilus edulis</name>
    <name type="common">Blue mussel</name>
    <dbReference type="NCBI Taxonomy" id="6550"/>
    <lineage>
        <taxon>Eukaryota</taxon>
        <taxon>Metazoa</taxon>
        <taxon>Spiralia</taxon>
        <taxon>Lophotrochozoa</taxon>
        <taxon>Mollusca</taxon>
        <taxon>Bivalvia</taxon>
        <taxon>Autobranchia</taxon>
        <taxon>Pteriomorphia</taxon>
        <taxon>Mytilida</taxon>
        <taxon>Mytiloidea</taxon>
        <taxon>Mytilidae</taxon>
        <taxon>Mytilinae</taxon>
        <taxon>Mytilus</taxon>
    </lineage>
</organism>
<dbReference type="GO" id="GO:0005524">
    <property type="term" value="F:ATP binding"/>
    <property type="evidence" value="ECO:0007669"/>
    <property type="project" value="UniProtKB-KW"/>
</dbReference>
<keyword evidence="2" id="KW-0547">Nucleotide-binding</keyword>
<dbReference type="Pfam" id="PF03281">
    <property type="entry name" value="Mab-21"/>
    <property type="match status" value="1"/>
</dbReference>
<evidence type="ECO:0000313" key="5">
    <source>
        <dbReference type="EMBL" id="CAG2205663.1"/>
    </source>
</evidence>
<gene>
    <name evidence="5" type="ORF">MEDL_20132</name>
</gene>
<feature type="domain" description="Mab-21-like nucleotidyltransferase" evidence="4">
    <location>
        <begin position="87"/>
        <end position="240"/>
    </location>
</feature>
<dbReference type="PANTHER" id="PTHR10656:SF42">
    <property type="entry name" value="CYCLIC GMP-AMP SYNTHASE-LIKE PROTEIN-RELATED"/>
    <property type="match status" value="1"/>
</dbReference>
<dbReference type="EMBL" id="CAJPWZ010001029">
    <property type="protein sequence ID" value="CAG2205663.1"/>
    <property type="molecule type" value="Genomic_DNA"/>
</dbReference>
<keyword evidence="6" id="KW-1185">Reference proteome</keyword>
<comment type="similarity">
    <text evidence="1">Belongs to the mab-21 family.</text>
</comment>
<dbReference type="InterPro" id="IPR024810">
    <property type="entry name" value="MAB21L/cGLR"/>
</dbReference>
<evidence type="ECO:0000256" key="1">
    <source>
        <dbReference type="ARBA" id="ARBA00008307"/>
    </source>
</evidence>
<keyword evidence="3" id="KW-0067">ATP-binding</keyword>
<comment type="caution">
    <text evidence="5">The sequence shown here is derived from an EMBL/GenBank/DDBJ whole genome shotgun (WGS) entry which is preliminary data.</text>
</comment>
<proteinExistence type="inferred from homology"/>
<sequence length="572" mass="67410">MSQHINELEQMIKTLNYDEVDKINKHLLDFHDKQLVFSRSAEEIDDIKLSVEDMIGRIISKFSDYDDYDDSRRVFEVSQKYLVGSMAEETRIIEPSEFDFLVVLKKLSVPGALDIIFIDNEKDCKKYHIRGEHAFKHAHLQVKDPNLVKTFNSFFISYDRFIYTDFLKYIYKADLVQSAIRKIVYKTIERNTGTLSFFTDETRHNGPALTLQMEWTPKSSLTSQKLRISIDIVLAIDISHHVDRKYFQYFDQLKDDYSCFVLPTTVGYHDEPCFKFTFTLTEVKRMKSLSMHHRKCYRLMKYIVLRDGEEVSRDFPSYLIKTVLLRHSLNCSEMTNFLVCILDIITKMTIMCSHCNSAHMAERMFFLKDNFVTYQNYGEKQELVFSRSEAEIDDIKLAVDDMVERIISKFGEYGDRRMYEVSRKYLVGSMAEETRIKEPSEFDFLVVFKNLSVPGALEIVFIDNEKDCQNYYRWDVHTFKHAHLRIKDPNLRETFGKDYTVNDDGVLDKVFLKYMYEMDVVNTAIRKIADNAIDKDTGKLSFSDYQTRHNGPALTLKMEWTPKAHLKQRICI</sequence>
<dbReference type="Gene3D" id="1.10.1410.40">
    <property type="match status" value="1"/>
</dbReference>
<dbReference type="PANTHER" id="PTHR10656">
    <property type="entry name" value="CELL FATE DETERMINING PROTEIN MAB21-RELATED"/>
    <property type="match status" value="1"/>
</dbReference>
<protein>
    <recommendedName>
        <fullName evidence="4">Mab-21-like nucleotidyltransferase domain-containing protein</fullName>
    </recommendedName>
</protein>
<dbReference type="InterPro" id="IPR046903">
    <property type="entry name" value="Mab-21-like_nuc_Trfase"/>
</dbReference>
<evidence type="ECO:0000256" key="3">
    <source>
        <dbReference type="ARBA" id="ARBA00022840"/>
    </source>
</evidence>